<gene>
    <name evidence="2" type="ORF">CFK41_12200</name>
</gene>
<dbReference type="OrthoDB" id="4792837at2"/>
<sequence length="504" mass="50867">MSTSLEPVREVWSQRSEARTRTDVLYLVYVVVLSVGIVGAPALHGAGELLARPDVMPFLLREGAPSISTVIVLLGGAGLLLLGAVRGPALLPPFFTATLGASGIRRRAVLWRPFLRALLIPVLSLTVPAVLVGSTLRAGAGASLAEVALFALACLGAGMLLGVAWLGGQLLLAGARRLVALVLVVGAVGAVAAPLHLGVAAVYPGRSQHGGAWTLGLLGAGILAVGLSIPLLDRLRGAVLAQQAARWDAAAQAATTMDLTTAAGTFRELPLAGRRLPAIGGGGLVVLYARRDAVAWLRTPERSAVAVLGALLGGAAVGGATLLSGPTAWTMLLVGALVLRAAGGAFVDGIRHGVHTLGAPRLFGQSAGAQVLLHLTAPLLLLGVLAGLGSGSLGLLGAAADRLGVAAVLLPVLLAAVLVVARAWEAAKGTIPLALSTPMPTPQGDLSVVLQLGWHADAVVLALAVAAALLLLVPSGPWMMVCGAAMLIALLALLARKRLRALTD</sequence>
<accession>A0A291GZ71</accession>
<feature type="transmembrane region" description="Helical" evidence="1">
    <location>
        <begin position="304"/>
        <end position="323"/>
    </location>
</feature>
<protein>
    <submittedName>
        <fullName evidence="2">Uncharacterized protein</fullName>
    </submittedName>
</protein>
<evidence type="ECO:0000313" key="3">
    <source>
        <dbReference type="Proteomes" id="UP000217889"/>
    </source>
</evidence>
<keyword evidence="1" id="KW-0812">Transmembrane</keyword>
<name>A0A291GZ71_9MICO</name>
<dbReference type="AlphaFoldDB" id="A0A291GZ71"/>
<feature type="transmembrane region" description="Helical" evidence="1">
    <location>
        <begin position="403"/>
        <end position="425"/>
    </location>
</feature>
<feature type="transmembrane region" description="Helical" evidence="1">
    <location>
        <begin position="63"/>
        <end position="85"/>
    </location>
</feature>
<dbReference type="EMBL" id="CP023564">
    <property type="protein sequence ID" value="ATG55442.1"/>
    <property type="molecule type" value="Genomic_DNA"/>
</dbReference>
<feature type="transmembrane region" description="Helical" evidence="1">
    <location>
        <begin position="478"/>
        <end position="495"/>
    </location>
</feature>
<proteinExistence type="predicted"/>
<feature type="transmembrane region" description="Helical" evidence="1">
    <location>
        <begin position="24"/>
        <end position="43"/>
    </location>
</feature>
<dbReference type="RefSeq" id="WP_096799903.1">
    <property type="nucleotide sequence ID" value="NZ_CP023564.1"/>
</dbReference>
<keyword evidence="3" id="KW-1185">Reference proteome</keyword>
<feature type="transmembrane region" description="Helical" evidence="1">
    <location>
        <begin position="178"/>
        <end position="199"/>
    </location>
</feature>
<keyword evidence="1" id="KW-1133">Transmembrane helix</keyword>
<organism evidence="2 3">
    <name type="scientific">Brachybacterium ginsengisoli</name>
    <dbReference type="NCBI Taxonomy" id="1331682"/>
    <lineage>
        <taxon>Bacteria</taxon>
        <taxon>Bacillati</taxon>
        <taxon>Actinomycetota</taxon>
        <taxon>Actinomycetes</taxon>
        <taxon>Micrococcales</taxon>
        <taxon>Dermabacteraceae</taxon>
        <taxon>Brachybacterium</taxon>
    </lineage>
</organism>
<dbReference type="KEGG" id="bgg:CFK41_12200"/>
<evidence type="ECO:0000256" key="1">
    <source>
        <dbReference type="SAM" id="Phobius"/>
    </source>
</evidence>
<feature type="transmembrane region" description="Helical" evidence="1">
    <location>
        <begin position="114"/>
        <end position="135"/>
    </location>
</feature>
<feature type="transmembrane region" description="Helical" evidence="1">
    <location>
        <begin position="147"/>
        <end position="166"/>
    </location>
</feature>
<feature type="transmembrane region" description="Helical" evidence="1">
    <location>
        <begin position="211"/>
        <end position="232"/>
    </location>
</feature>
<reference evidence="2 3" key="1">
    <citation type="journal article" date="2014" name="Int. J. Syst. Evol. Microbiol.">
        <title>Brachybacterium ginsengisoli sp. nov., isolated from soil of a ginseng field.</title>
        <authorList>
            <person name="Hoang V.A."/>
            <person name="Kim Y.J."/>
            <person name="Nguyen N.L."/>
            <person name="Yang D.C."/>
        </authorList>
    </citation>
    <scope>NUCLEOTIDE SEQUENCE [LARGE SCALE GENOMIC DNA]</scope>
    <source>
        <strain evidence="2 3">DCY80</strain>
    </source>
</reference>
<evidence type="ECO:0000313" key="2">
    <source>
        <dbReference type="EMBL" id="ATG55442.1"/>
    </source>
</evidence>
<feature type="transmembrane region" description="Helical" evidence="1">
    <location>
        <begin position="329"/>
        <end position="350"/>
    </location>
</feature>
<feature type="transmembrane region" description="Helical" evidence="1">
    <location>
        <begin position="371"/>
        <end position="397"/>
    </location>
</feature>
<feature type="transmembrane region" description="Helical" evidence="1">
    <location>
        <begin position="446"/>
        <end position="472"/>
    </location>
</feature>
<dbReference type="Proteomes" id="UP000217889">
    <property type="component" value="Chromosome"/>
</dbReference>
<keyword evidence="1" id="KW-0472">Membrane</keyword>